<name>M7ARD0_CHEMY</name>
<dbReference type="AlphaFoldDB" id="M7ARD0"/>
<accession>M7ARD0</accession>
<proteinExistence type="predicted"/>
<keyword evidence="3" id="KW-1185">Reference proteome</keyword>
<feature type="compositionally biased region" description="Acidic residues" evidence="1">
    <location>
        <begin position="208"/>
        <end position="218"/>
    </location>
</feature>
<feature type="region of interest" description="Disordered" evidence="1">
    <location>
        <begin position="315"/>
        <end position="337"/>
    </location>
</feature>
<reference evidence="3" key="1">
    <citation type="journal article" date="2013" name="Nat. Genet.">
        <title>The draft genomes of soft-shell turtle and green sea turtle yield insights into the development and evolution of the turtle-specific body plan.</title>
        <authorList>
            <person name="Wang Z."/>
            <person name="Pascual-Anaya J."/>
            <person name="Zadissa A."/>
            <person name="Li W."/>
            <person name="Niimura Y."/>
            <person name="Huang Z."/>
            <person name="Li C."/>
            <person name="White S."/>
            <person name="Xiong Z."/>
            <person name="Fang D."/>
            <person name="Wang B."/>
            <person name="Ming Y."/>
            <person name="Chen Y."/>
            <person name="Zheng Y."/>
            <person name="Kuraku S."/>
            <person name="Pignatelli M."/>
            <person name="Herrero J."/>
            <person name="Beal K."/>
            <person name="Nozawa M."/>
            <person name="Li Q."/>
            <person name="Wang J."/>
            <person name="Zhang H."/>
            <person name="Yu L."/>
            <person name="Shigenobu S."/>
            <person name="Wang J."/>
            <person name="Liu J."/>
            <person name="Flicek P."/>
            <person name="Searle S."/>
            <person name="Wang J."/>
            <person name="Kuratani S."/>
            <person name="Yin Y."/>
            <person name="Aken B."/>
            <person name="Zhang G."/>
            <person name="Irie N."/>
        </authorList>
    </citation>
    <scope>NUCLEOTIDE SEQUENCE [LARGE SCALE GENOMIC DNA]</scope>
</reference>
<protein>
    <submittedName>
        <fullName evidence="2">Uncharacterized protein</fullName>
    </submittedName>
</protein>
<evidence type="ECO:0000313" key="2">
    <source>
        <dbReference type="EMBL" id="EMP27871.1"/>
    </source>
</evidence>
<dbReference type="EMBL" id="KB566561">
    <property type="protein sequence ID" value="EMP27871.1"/>
    <property type="molecule type" value="Genomic_DNA"/>
</dbReference>
<feature type="region of interest" description="Disordered" evidence="1">
    <location>
        <begin position="1"/>
        <end position="218"/>
    </location>
</feature>
<feature type="region of interest" description="Disordered" evidence="1">
    <location>
        <begin position="255"/>
        <end position="303"/>
    </location>
</feature>
<gene>
    <name evidence="2" type="ORF">UY3_15043</name>
</gene>
<feature type="compositionally biased region" description="Low complexity" evidence="1">
    <location>
        <begin position="315"/>
        <end position="325"/>
    </location>
</feature>
<feature type="compositionally biased region" description="Low complexity" evidence="1">
    <location>
        <begin position="274"/>
        <end position="290"/>
    </location>
</feature>
<evidence type="ECO:0000313" key="3">
    <source>
        <dbReference type="Proteomes" id="UP000031443"/>
    </source>
</evidence>
<organism evidence="2 3">
    <name type="scientific">Chelonia mydas</name>
    <name type="common">Green sea-turtle</name>
    <name type="synonym">Chelonia agassizi</name>
    <dbReference type="NCBI Taxonomy" id="8469"/>
    <lineage>
        <taxon>Eukaryota</taxon>
        <taxon>Metazoa</taxon>
        <taxon>Chordata</taxon>
        <taxon>Craniata</taxon>
        <taxon>Vertebrata</taxon>
        <taxon>Euteleostomi</taxon>
        <taxon>Archelosauria</taxon>
        <taxon>Testudinata</taxon>
        <taxon>Testudines</taxon>
        <taxon>Cryptodira</taxon>
        <taxon>Durocryptodira</taxon>
        <taxon>Americhelydia</taxon>
        <taxon>Chelonioidea</taxon>
        <taxon>Cheloniidae</taxon>
        <taxon>Chelonia</taxon>
    </lineage>
</organism>
<evidence type="ECO:0000256" key="1">
    <source>
        <dbReference type="SAM" id="MobiDB-lite"/>
    </source>
</evidence>
<sequence length="337" mass="36492">MVPAAAQTHSERQSLPQLRSEPHGASRCPDTQRETVPAPAAIRAPWCQPLPRHTARDSPCPSCDQSPMVPAAAQTHSERQSLPQLRSEPHGASRCPDTQRETVPAPAAIRAPWCQPLPRHTARDSPCPSCDQSPMVPAAAQTHSERQSLPQLRSEPHGASRCPDTQRETVPAPKCSQPKQTKERGVTPRSFQLPEGGNLGRSRRQADDPEPSSSEEEVMEFFEPLLRVLQGIPIPTLSSSTDIWSWFPALQNLLDPKNQTSIPGPTAQPEKPTADSTSAPKTAASPRAAALELPGSFQSPSSPWYLKSPSLPSRLVWSSPSPSSPGHQSWLALSSQP</sequence>
<dbReference type="Proteomes" id="UP000031443">
    <property type="component" value="Unassembled WGS sequence"/>
</dbReference>